<dbReference type="AlphaFoldDB" id="A0A9P4DHR5"/>
<comment type="caution">
    <text evidence="2">The sequence shown here is derived from an EMBL/GenBank/DDBJ whole genome shotgun (WGS) entry which is preliminary data.</text>
</comment>
<dbReference type="EMBL" id="DAESCB010000012">
    <property type="protein sequence ID" value="HBH7043384.1"/>
    <property type="molecule type" value="Genomic_DNA"/>
</dbReference>
<keyword evidence="2" id="KW-0489">Methyltransferase</keyword>
<feature type="domain" description="Methyltransferase type 11" evidence="1">
    <location>
        <begin position="277"/>
        <end position="327"/>
    </location>
</feature>
<accession>A0A9P4DHR5</accession>
<dbReference type="SUPFAM" id="SSF53335">
    <property type="entry name" value="S-adenosyl-L-methionine-dependent methyltransferases"/>
    <property type="match status" value="2"/>
</dbReference>
<organism evidence="2 3">
    <name type="scientific">Citrobacter freundii</name>
    <dbReference type="NCBI Taxonomy" id="546"/>
    <lineage>
        <taxon>Bacteria</taxon>
        <taxon>Pseudomonadati</taxon>
        <taxon>Pseudomonadota</taxon>
        <taxon>Gammaproteobacteria</taxon>
        <taxon>Enterobacterales</taxon>
        <taxon>Enterobacteriaceae</taxon>
        <taxon>Citrobacter</taxon>
        <taxon>Citrobacter freundii complex</taxon>
    </lineage>
</organism>
<dbReference type="GO" id="GO:0032259">
    <property type="term" value="P:methylation"/>
    <property type="evidence" value="ECO:0007669"/>
    <property type="project" value="UniProtKB-KW"/>
</dbReference>
<gene>
    <name evidence="2" type="ORF">KV121_003480</name>
</gene>
<reference evidence="2" key="2">
    <citation type="submission" date="2021-07" db="EMBL/GenBank/DDBJ databases">
        <authorList>
            <consortium name="NCBI Pathogen Detection Project"/>
        </authorList>
    </citation>
    <scope>NUCLEOTIDE SEQUENCE</scope>
    <source>
        <strain evidence="2">91871</strain>
    </source>
</reference>
<evidence type="ECO:0000259" key="1">
    <source>
        <dbReference type="Pfam" id="PF08241"/>
    </source>
</evidence>
<dbReference type="InterPro" id="IPR029063">
    <property type="entry name" value="SAM-dependent_MTases_sf"/>
</dbReference>
<dbReference type="Proteomes" id="UP000885148">
    <property type="component" value="Unassembled WGS sequence"/>
</dbReference>
<dbReference type="Gene3D" id="3.40.50.150">
    <property type="entry name" value="Vaccinia Virus protein VP39"/>
    <property type="match status" value="1"/>
</dbReference>
<dbReference type="GO" id="GO:0008757">
    <property type="term" value="F:S-adenosylmethionine-dependent methyltransferase activity"/>
    <property type="evidence" value="ECO:0007669"/>
    <property type="project" value="InterPro"/>
</dbReference>
<evidence type="ECO:0000313" key="3">
    <source>
        <dbReference type="Proteomes" id="UP000885148"/>
    </source>
</evidence>
<evidence type="ECO:0000313" key="2">
    <source>
        <dbReference type="EMBL" id="HBH7043384.1"/>
    </source>
</evidence>
<name>A0A9P4DHR5_CITFR</name>
<proteinExistence type="predicted"/>
<reference evidence="2" key="1">
    <citation type="journal article" date="2018" name="Genome Biol.">
        <title>SKESA: strategic k-mer extension for scrupulous assemblies.</title>
        <authorList>
            <person name="Souvorov A."/>
            <person name="Agarwala R."/>
            <person name="Lipman D.J."/>
        </authorList>
    </citation>
    <scope>NUCLEOTIDE SEQUENCE</scope>
    <source>
        <strain evidence="2">91871</strain>
    </source>
</reference>
<dbReference type="RefSeq" id="WP_081031327.1">
    <property type="nucleotide sequence ID" value="NZ_CP040698.1"/>
</dbReference>
<keyword evidence="2" id="KW-0808">Transferase</keyword>
<protein>
    <submittedName>
        <fullName evidence="2">Class I SAM-dependent methyltransferase</fullName>
    </submittedName>
</protein>
<dbReference type="CDD" id="cd02440">
    <property type="entry name" value="AdoMet_MTases"/>
    <property type="match status" value="1"/>
</dbReference>
<dbReference type="InterPro" id="IPR013216">
    <property type="entry name" value="Methyltransf_11"/>
</dbReference>
<dbReference type="Pfam" id="PF08241">
    <property type="entry name" value="Methyltransf_11"/>
    <property type="match status" value="1"/>
</dbReference>
<sequence>MGFLGRFPLHRIVEEHQVTHLIETGYGIGNSCRMALSAGFNHALSCEIYQPLYEKALQEKNDSITIFPDDSLSFLNLEQVNGILKNHRSLVFLDAHYPGSDYCNEKYHSDEWDKDIRLPLINELRVLRGKIDNAIVIIDDCRIYLKDFAVTSGSLPEYADHGFDNASEFIELLESFADTHALYWYAEDTGYAVLWPHALAGEVIKPLILPGDITSQFLINRGVVGTTSMSVNRRLMDARFTSRWFVGAGLDIGGGPDSIGIYRSLFPLMRTVTVYDLPQGDAQYLDNVSDNSFDFVYSAHCLEHVVDPFVAINNWMRVLKPNGHLIITVPDEDMYEQKVWPSTFNSDHKHTFSIFKKNSWSPVSINVLELIQAITTKHDVQKIELLNHSYLAGLPRFDQTRTPFAESGIEIVIKKTPQ</sequence>